<dbReference type="InterPro" id="IPR011051">
    <property type="entry name" value="RmlC_Cupin_sf"/>
</dbReference>
<gene>
    <name evidence="12" type="ORF">BESB_003320</name>
</gene>
<dbReference type="GO" id="GO:0008270">
    <property type="term" value="F:zinc ion binding"/>
    <property type="evidence" value="ECO:0007669"/>
    <property type="project" value="InterPro"/>
</dbReference>
<dbReference type="SUPFAM" id="SSF51182">
    <property type="entry name" value="RmlC-like cupins"/>
    <property type="match status" value="1"/>
</dbReference>
<comment type="cofactor">
    <cofactor evidence="2">
        <name>Zn(2+)</name>
        <dbReference type="ChEBI" id="CHEBI:29105"/>
    </cofactor>
</comment>
<dbReference type="Gene3D" id="1.10.441.10">
    <property type="entry name" value="Phosphomannose Isomerase, domain 2"/>
    <property type="match status" value="1"/>
</dbReference>
<evidence type="ECO:0000256" key="5">
    <source>
        <dbReference type="ARBA" id="ARBA00011956"/>
    </source>
</evidence>
<dbReference type="KEGG" id="bbes:BESB_003320"/>
<dbReference type="VEuPathDB" id="ToxoDB:BESB_003320"/>
<dbReference type="InterPro" id="IPR046457">
    <property type="entry name" value="PMI_typeI_cat"/>
</dbReference>
<accession>A0A2A9MNA1</accession>
<comment type="caution">
    <text evidence="12">The sequence shown here is derived from an EMBL/GenBank/DDBJ whole genome shotgun (WGS) entry which is preliminary data.</text>
</comment>
<reference evidence="12 13" key="1">
    <citation type="submission" date="2017-09" db="EMBL/GenBank/DDBJ databases">
        <title>Genome sequencing of Besnoitia besnoiti strain Bb-Ger1.</title>
        <authorList>
            <person name="Schares G."/>
            <person name="Venepally P."/>
            <person name="Lorenzi H.A."/>
        </authorList>
    </citation>
    <scope>NUCLEOTIDE SEQUENCE [LARGE SCALE GENOMIC DNA]</scope>
    <source>
        <strain evidence="12 13">Bb-Ger1</strain>
    </source>
</reference>
<name>A0A2A9MNA1_BESBE</name>
<keyword evidence="6" id="KW-0479">Metal-binding</keyword>
<evidence type="ECO:0000256" key="7">
    <source>
        <dbReference type="ARBA" id="ARBA00022833"/>
    </source>
</evidence>
<dbReference type="InterPro" id="IPR014710">
    <property type="entry name" value="RmlC-like_jellyroll"/>
</dbReference>
<evidence type="ECO:0000313" key="12">
    <source>
        <dbReference type="EMBL" id="PFH37991.1"/>
    </source>
</evidence>
<dbReference type="Pfam" id="PF20511">
    <property type="entry name" value="PMI_typeI_cat"/>
    <property type="match status" value="1"/>
</dbReference>
<dbReference type="InterPro" id="IPR016305">
    <property type="entry name" value="Mannose-6-P_Isomerase"/>
</dbReference>
<protein>
    <recommendedName>
        <fullName evidence="5">mannose-6-phosphate isomerase</fullName>
        <ecNumber evidence="5">5.3.1.8</ecNumber>
    </recommendedName>
</protein>
<proteinExistence type="inferred from homology"/>
<keyword evidence="13" id="KW-1185">Reference proteome</keyword>
<comment type="catalytic activity">
    <reaction evidence="1">
        <text>D-mannose 6-phosphate = D-fructose 6-phosphate</text>
        <dbReference type="Rhea" id="RHEA:12356"/>
        <dbReference type="ChEBI" id="CHEBI:58735"/>
        <dbReference type="ChEBI" id="CHEBI:61527"/>
        <dbReference type="EC" id="5.3.1.8"/>
    </reaction>
</comment>
<dbReference type="CDD" id="cd07011">
    <property type="entry name" value="cupin_PMI_type_I_N"/>
    <property type="match status" value="1"/>
</dbReference>
<dbReference type="GO" id="GO:0004476">
    <property type="term" value="F:mannose-6-phosphate isomerase activity"/>
    <property type="evidence" value="ECO:0007669"/>
    <property type="project" value="UniProtKB-EC"/>
</dbReference>
<dbReference type="Proteomes" id="UP000224006">
    <property type="component" value="Chromosome I"/>
</dbReference>
<feature type="domain" description="Phosphomannose isomerase type I catalytic" evidence="10">
    <location>
        <begin position="232"/>
        <end position="294"/>
    </location>
</feature>
<evidence type="ECO:0000256" key="8">
    <source>
        <dbReference type="ARBA" id="ARBA00023235"/>
    </source>
</evidence>
<dbReference type="GeneID" id="40305395"/>
<evidence type="ECO:0000259" key="11">
    <source>
        <dbReference type="Pfam" id="PF20512"/>
    </source>
</evidence>
<dbReference type="InterPro" id="IPR046458">
    <property type="entry name" value="PMI_typeI_hel"/>
</dbReference>
<evidence type="ECO:0000256" key="1">
    <source>
        <dbReference type="ARBA" id="ARBA00000757"/>
    </source>
</evidence>
<dbReference type="PANTHER" id="PTHR10309:SF0">
    <property type="entry name" value="MANNOSE-6-PHOSPHATE ISOMERASE"/>
    <property type="match status" value="1"/>
</dbReference>
<dbReference type="STRING" id="94643.A0A2A9MNA1"/>
<dbReference type="EC" id="5.3.1.8" evidence="5"/>
<evidence type="ECO:0000256" key="9">
    <source>
        <dbReference type="SAM" id="MobiDB-lite"/>
    </source>
</evidence>
<keyword evidence="8" id="KW-0413">Isomerase</keyword>
<sequence length="664" mass="71375">MEASAARSASRDAYVDESVPAACCSSSPLAVQLAPSVQHYEWGMPAASSLVATFAAVSKRGEQAAASGHAWDALLSDSGVAQGLRRRGSDSALPLQGDRRPFAELWMGAHASGTNRVTCCFNDPKVLQRREDLAARSYAQSHPEVEASEAPASSGSEAENTRRGVKRKGSGDLRSVCLRRWLSRDQGGASPTLSRRDRSEFPLTRRRSLSEAFVGCPLPIFISANPEFMGGQNMLPMLFKVLSVQKPLSIQSHPDKQLAEILHRQHPNHFPDSNHKPELAIAVGPFEALCGFRAVEEVVLFIQHTPELKEAVGGDVFLRDSGGALQLLSNWRKTNMRQWGAAVHASGGSHHAQLSHQRSELLKALFSTIMRLPKETVAAALTAMAARLSTSVEPTFGASDLSERERDSLRIANTVAVRLYQAHGLDVGVFAAFYLNYVRLNSGEGVFIGPNIPHCYLSGHCLECMANSDNVIRGGLTPKHTDIDLLCSTLRFDLQATVHRVAPEPVPGLNVEASWQGRVAVYDPHVQGLSDFRVYKLSFADSQRLDDGGRILRTAPGLALVLHAPFAANLNIQRGPENAALPLHFGQVLFLSAGASLALETAGGEDDGNANVELLPPAPGAHGAVEAQGGSQIAQLLAEDEKAQFVVFLVTFGSHTQDEGLSGL</sequence>
<feature type="compositionally biased region" description="Low complexity" evidence="9">
    <location>
        <begin position="148"/>
        <end position="158"/>
    </location>
</feature>
<dbReference type="Pfam" id="PF20512">
    <property type="entry name" value="PMI_typeI_hel"/>
    <property type="match status" value="1"/>
</dbReference>
<evidence type="ECO:0000256" key="2">
    <source>
        <dbReference type="ARBA" id="ARBA00001947"/>
    </source>
</evidence>
<keyword evidence="7" id="KW-0862">Zinc</keyword>
<dbReference type="NCBIfam" id="TIGR00218">
    <property type="entry name" value="manA"/>
    <property type="match status" value="1"/>
</dbReference>
<dbReference type="EMBL" id="NWUJ01000001">
    <property type="protein sequence ID" value="PFH37991.1"/>
    <property type="molecule type" value="Genomic_DNA"/>
</dbReference>
<dbReference type="PANTHER" id="PTHR10309">
    <property type="entry name" value="MANNOSE-6-PHOSPHATE ISOMERASE"/>
    <property type="match status" value="1"/>
</dbReference>
<evidence type="ECO:0000256" key="6">
    <source>
        <dbReference type="ARBA" id="ARBA00022723"/>
    </source>
</evidence>
<organism evidence="12 13">
    <name type="scientific">Besnoitia besnoiti</name>
    <name type="common">Apicomplexan protozoan</name>
    <dbReference type="NCBI Taxonomy" id="94643"/>
    <lineage>
        <taxon>Eukaryota</taxon>
        <taxon>Sar</taxon>
        <taxon>Alveolata</taxon>
        <taxon>Apicomplexa</taxon>
        <taxon>Conoidasida</taxon>
        <taxon>Coccidia</taxon>
        <taxon>Eucoccidiorida</taxon>
        <taxon>Eimeriorina</taxon>
        <taxon>Sarcocystidae</taxon>
        <taxon>Besnoitia</taxon>
    </lineage>
</organism>
<dbReference type="Gene3D" id="2.60.120.10">
    <property type="entry name" value="Jelly Rolls"/>
    <property type="match status" value="1"/>
</dbReference>
<dbReference type="GO" id="GO:0009298">
    <property type="term" value="P:GDP-mannose biosynthetic process"/>
    <property type="evidence" value="ECO:0007669"/>
    <property type="project" value="UniProtKB-UniPathway"/>
</dbReference>
<dbReference type="UniPathway" id="UPA00126">
    <property type="reaction ID" value="UER00423"/>
</dbReference>
<feature type="region of interest" description="Disordered" evidence="9">
    <location>
        <begin position="135"/>
        <end position="170"/>
    </location>
</feature>
<dbReference type="AlphaFoldDB" id="A0A2A9MNA1"/>
<feature type="domain" description="Phosphomannose isomerase type I helical insertion" evidence="11">
    <location>
        <begin position="349"/>
        <end position="435"/>
    </location>
</feature>
<evidence type="ECO:0000256" key="3">
    <source>
        <dbReference type="ARBA" id="ARBA00004666"/>
    </source>
</evidence>
<comment type="pathway">
    <text evidence="3">Nucleotide-sugar biosynthesis; GDP-alpha-D-mannose biosynthesis; alpha-D-mannose 1-phosphate from D-fructose 6-phosphate: step 1/2.</text>
</comment>
<evidence type="ECO:0000259" key="10">
    <source>
        <dbReference type="Pfam" id="PF20511"/>
    </source>
</evidence>
<dbReference type="InterPro" id="IPR001250">
    <property type="entry name" value="Man6P_Isoase-1"/>
</dbReference>
<dbReference type="RefSeq" id="XP_029222000.1">
    <property type="nucleotide sequence ID" value="XM_029359087.1"/>
</dbReference>
<dbReference type="GO" id="GO:0005829">
    <property type="term" value="C:cytosol"/>
    <property type="evidence" value="ECO:0007669"/>
    <property type="project" value="TreeGrafter"/>
</dbReference>
<dbReference type="GO" id="GO:0005975">
    <property type="term" value="P:carbohydrate metabolic process"/>
    <property type="evidence" value="ECO:0007669"/>
    <property type="project" value="InterPro"/>
</dbReference>
<comment type="similarity">
    <text evidence="4">Belongs to the mannose-6-phosphate isomerase type 1 family.</text>
</comment>
<evidence type="ECO:0000313" key="13">
    <source>
        <dbReference type="Proteomes" id="UP000224006"/>
    </source>
</evidence>
<evidence type="ECO:0000256" key="4">
    <source>
        <dbReference type="ARBA" id="ARBA00010772"/>
    </source>
</evidence>
<dbReference type="OrthoDB" id="6605218at2759"/>